<evidence type="ECO:0000256" key="1">
    <source>
        <dbReference type="ARBA" id="ARBA00004571"/>
    </source>
</evidence>
<dbReference type="AlphaFoldDB" id="Q12QT7"/>
<keyword evidence="8" id="KW-0406">Ion transport</keyword>
<keyword evidence="10 12" id="KW-0472">Membrane</keyword>
<organism evidence="16 17">
    <name type="scientific">Shewanella denitrificans (strain OS217 / ATCC BAA-1090 / DSM 15013)</name>
    <dbReference type="NCBI Taxonomy" id="318161"/>
    <lineage>
        <taxon>Bacteria</taxon>
        <taxon>Pseudomonadati</taxon>
        <taxon>Pseudomonadota</taxon>
        <taxon>Gammaproteobacteria</taxon>
        <taxon>Alteromonadales</taxon>
        <taxon>Shewanellaceae</taxon>
        <taxon>Shewanella</taxon>
    </lineage>
</organism>
<dbReference type="PANTHER" id="PTHR32552:SF89">
    <property type="entry name" value="CATECHOLATE SIDEROPHORE RECEPTOR FIU"/>
    <property type="match status" value="1"/>
</dbReference>
<dbReference type="InterPro" id="IPR000531">
    <property type="entry name" value="Beta-barrel_TonB"/>
</dbReference>
<dbReference type="STRING" id="318161.Sden_0901"/>
<keyword evidence="11 12" id="KW-0998">Cell outer membrane</keyword>
<evidence type="ECO:0000256" key="13">
    <source>
        <dbReference type="RuleBase" id="RU003357"/>
    </source>
</evidence>
<dbReference type="EMBL" id="CP000302">
    <property type="protein sequence ID" value="ABE54189.1"/>
    <property type="molecule type" value="Genomic_DNA"/>
</dbReference>
<name>Q12QT7_SHEDO</name>
<comment type="subcellular location">
    <subcellularLocation>
        <location evidence="1 12">Cell outer membrane</location>
        <topology evidence="1 12">Multi-pass membrane protein</topology>
    </subcellularLocation>
</comment>
<evidence type="ECO:0000259" key="14">
    <source>
        <dbReference type="Pfam" id="PF00593"/>
    </source>
</evidence>
<sequence length="735" mass="82720">MIRRILQLVSPQVSGRVLSLVLASLVLALVPQHSLATDAKTDASADLNAGLKTDANAKVKQASRPASETKHTAQTIKPRPLEVLTITASRQAMAIKHNSTSISVVDEHQLQAIGHQHINQTLARVPGSWISRGNGQEHLSAIRSPVLTGAGACGAFFMAEDGISLRAAGFCNVNQLFDTNTEQASRIEVIRGPGSVLYGANAVHGTINIISPDMFVPRDEYLSQEIGPDNYWRSSVSTQSVKNNHALGVYANASHDGGYQEGSGYEQQKLNLVHQYMQDAFSVKSMLSTSHINQQTAGFIRGKFAYKDEALKRQNSNPEAFRHSQSWRAYSRLSWEMPGSEQDSELNITPYLRYNKMTFLQHYFPWQPEEDNSHRSMGIKSVYSQHQGEFSWHGGLDLEFTQGQLQETQKGAFSASIPQGAHYDYRVDSRSMSPFVDVDWFATQVLTVNLGVRYDHIVYDYDNRLSSGSACDLGVSNCRFYRPEDETRNFGHWSPRLGLVYQVNEQLNLYGELAQGFRAPHTSELYRLQAGQISADLDTEQLTSIQFGLRGYLDSFSYELSLYQMHKSHFIFQDSQSQYVGNGETQHLGFEFSLSYAFNDQWMLSLGGSVAEHEYANDLRLIDESIEGNQIDTAPKEMLNTRVSWTPSTNLQLELEWQHLGEYYLNPENSASYPGHDLLHLRGQVQISDKLALSLRLNNVLDKDYAERADFAFGSYRYFVGQPRSVFLTLRYQMD</sequence>
<dbReference type="CDD" id="cd01347">
    <property type="entry name" value="ligand_gated_channel"/>
    <property type="match status" value="1"/>
</dbReference>
<dbReference type="Proteomes" id="UP000001982">
    <property type="component" value="Chromosome"/>
</dbReference>
<keyword evidence="16" id="KW-0675">Receptor</keyword>
<reference evidence="16 17" key="1">
    <citation type="submission" date="2006-03" db="EMBL/GenBank/DDBJ databases">
        <title>Complete sequence of Shewanella denitrificans OS217.</title>
        <authorList>
            <consortium name="US DOE Joint Genome Institute"/>
            <person name="Copeland A."/>
            <person name="Lucas S."/>
            <person name="Lapidus A."/>
            <person name="Barry K."/>
            <person name="Detter J.C."/>
            <person name="Glavina del Rio T."/>
            <person name="Hammon N."/>
            <person name="Israni S."/>
            <person name="Dalin E."/>
            <person name="Tice H."/>
            <person name="Pitluck S."/>
            <person name="Brettin T."/>
            <person name="Bruce D."/>
            <person name="Han C."/>
            <person name="Tapia R."/>
            <person name="Gilna P."/>
            <person name="Kiss H."/>
            <person name="Schmutz J."/>
            <person name="Larimer F."/>
            <person name="Land M."/>
            <person name="Hauser L."/>
            <person name="Kyrpides N."/>
            <person name="Lykidis A."/>
            <person name="Richardson P."/>
        </authorList>
    </citation>
    <scope>NUCLEOTIDE SEQUENCE [LARGE SCALE GENOMIC DNA]</scope>
    <source>
        <strain evidence="17">OS217 / ATCC BAA-1090 / DSM 15013</strain>
    </source>
</reference>
<dbReference type="Gene3D" id="2.40.170.20">
    <property type="entry name" value="TonB-dependent receptor, beta-barrel domain"/>
    <property type="match status" value="1"/>
</dbReference>
<keyword evidence="4" id="KW-0410">Iron transport</keyword>
<feature type="domain" description="TonB-dependent receptor plug" evidence="15">
    <location>
        <begin position="98"/>
        <end position="206"/>
    </location>
</feature>
<dbReference type="PANTHER" id="PTHR32552">
    <property type="entry name" value="FERRICHROME IRON RECEPTOR-RELATED"/>
    <property type="match status" value="1"/>
</dbReference>
<evidence type="ECO:0000256" key="3">
    <source>
        <dbReference type="ARBA" id="ARBA00022452"/>
    </source>
</evidence>
<dbReference type="GO" id="GO:0009279">
    <property type="term" value="C:cell outer membrane"/>
    <property type="evidence" value="ECO:0007669"/>
    <property type="project" value="UniProtKB-SubCell"/>
</dbReference>
<dbReference type="InterPro" id="IPR036942">
    <property type="entry name" value="Beta-barrel_TonB_sf"/>
</dbReference>
<evidence type="ECO:0000313" key="16">
    <source>
        <dbReference type="EMBL" id="ABE54189.1"/>
    </source>
</evidence>
<dbReference type="InterPro" id="IPR012910">
    <property type="entry name" value="Plug_dom"/>
</dbReference>
<dbReference type="SUPFAM" id="SSF56935">
    <property type="entry name" value="Porins"/>
    <property type="match status" value="1"/>
</dbReference>
<dbReference type="PROSITE" id="PS52016">
    <property type="entry name" value="TONB_DEPENDENT_REC_3"/>
    <property type="match status" value="1"/>
</dbReference>
<keyword evidence="5 12" id="KW-0812">Transmembrane</keyword>
<dbReference type="InterPro" id="IPR037066">
    <property type="entry name" value="Plug_dom_sf"/>
</dbReference>
<dbReference type="RefSeq" id="WP_011495353.1">
    <property type="nucleotide sequence ID" value="NC_007954.1"/>
</dbReference>
<evidence type="ECO:0000256" key="10">
    <source>
        <dbReference type="ARBA" id="ARBA00023136"/>
    </source>
</evidence>
<evidence type="ECO:0000256" key="4">
    <source>
        <dbReference type="ARBA" id="ARBA00022496"/>
    </source>
</evidence>
<accession>Q12QT7</accession>
<evidence type="ECO:0000256" key="5">
    <source>
        <dbReference type="ARBA" id="ARBA00022692"/>
    </source>
</evidence>
<dbReference type="Pfam" id="PF07715">
    <property type="entry name" value="Plug"/>
    <property type="match status" value="1"/>
</dbReference>
<evidence type="ECO:0000259" key="15">
    <source>
        <dbReference type="Pfam" id="PF07715"/>
    </source>
</evidence>
<proteinExistence type="inferred from homology"/>
<dbReference type="eggNOG" id="COG4206">
    <property type="taxonomic scope" value="Bacteria"/>
</dbReference>
<feature type="domain" description="TonB-dependent receptor-like beta-barrel" evidence="14">
    <location>
        <begin position="320"/>
        <end position="700"/>
    </location>
</feature>
<evidence type="ECO:0000256" key="2">
    <source>
        <dbReference type="ARBA" id="ARBA00022448"/>
    </source>
</evidence>
<dbReference type="HOGENOM" id="CLU_008287_18_5_6"/>
<evidence type="ECO:0000256" key="9">
    <source>
        <dbReference type="ARBA" id="ARBA00023077"/>
    </source>
</evidence>
<dbReference type="Gene3D" id="2.170.130.10">
    <property type="entry name" value="TonB-dependent receptor, plug domain"/>
    <property type="match status" value="1"/>
</dbReference>
<evidence type="ECO:0000256" key="6">
    <source>
        <dbReference type="ARBA" id="ARBA00022729"/>
    </source>
</evidence>
<evidence type="ECO:0000256" key="7">
    <source>
        <dbReference type="ARBA" id="ARBA00023004"/>
    </source>
</evidence>
<dbReference type="GO" id="GO:0015344">
    <property type="term" value="F:siderophore uptake transmembrane transporter activity"/>
    <property type="evidence" value="ECO:0007669"/>
    <property type="project" value="TreeGrafter"/>
</dbReference>
<evidence type="ECO:0000256" key="8">
    <source>
        <dbReference type="ARBA" id="ARBA00023065"/>
    </source>
</evidence>
<dbReference type="InterPro" id="IPR039426">
    <property type="entry name" value="TonB-dep_rcpt-like"/>
</dbReference>
<keyword evidence="9 13" id="KW-0798">TonB box</keyword>
<comment type="similarity">
    <text evidence="12 13">Belongs to the TonB-dependent receptor family.</text>
</comment>
<keyword evidence="6" id="KW-0732">Signal</keyword>
<evidence type="ECO:0000256" key="11">
    <source>
        <dbReference type="ARBA" id="ARBA00023237"/>
    </source>
</evidence>
<evidence type="ECO:0000313" key="17">
    <source>
        <dbReference type="Proteomes" id="UP000001982"/>
    </source>
</evidence>
<dbReference type="Pfam" id="PF00593">
    <property type="entry name" value="TonB_dep_Rec_b-barrel"/>
    <property type="match status" value="1"/>
</dbReference>
<keyword evidence="7" id="KW-0408">Iron</keyword>
<keyword evidence="17" id="KW-1185">Reference proteome</keyword>
<dbReference type="KEGG" id="sdn:Sden_0901"/>
<keyword evidence="2 12" id="KW-0813">Transport</keyword>
<keyword evidence="3 12" id="KW-1134">Transmembrane beta strand</keyword>
<protein>
    <submittedName>
        <fullName evidence="16">TonB-dependent receptor</fullName>
    </submittedName>
</protein>
<gene>
    <name evidence="16" type="ordered locus">Sden_0901</name>
</gene>
<evidence type="ECO:0000256" key="12">
    <source>
        <dbReference type="PROSITE-ProRule" id="PRU01360"/>
    </source>
</evidence>